<keyword evidence="6" id="KW-0812">Transmembrane</keyword>
<evidence type="ECO:0000313" key="9">
    <source>
        <dbReference type="Proteomes" id="UP001198220"/>
    </source>
</evidence>
<reference evidence="8 9" key="1">
    <citation type="submission" date="2021-10" db="EMBL/GenBank/DDBJ databases">
        <title>Anaerobic single-cell dispensing facilitates the cultivation of human gut bacteria.</title>
        <authorList>
            <person name="Afrizal A."/>
        </authorList>
    </citation>
    <scope>NUCLEOTIDE SEQUENCE [LARGE SCALE GENOMIC DNA]</scope>
    <source>
        <strain evidence="8 9">CLA-AA-H276</strain>
    </source>
</reference>
<evidence type="ECO:0000256" key="5">
    <source>
        <dbReference type="SAM" id="MobiDB-lite"/>
    </source>
</evidence>
<dbReference type="PANTHER" id="PTHR47053:SF1">
    <property type="entry name" value="MUREIN DD-ENDOPEPTIDASE MEPH-RELATED"/>
    <property type="match status" value="1"/>
</dbReference>
<protein>
    <submittedName>
        <fullName evidence="8">C40 family peptidase</fullName>
    </submittedName>
</protein>
<dbReference type="Pfam" id="PF00877">
    <property type="entry name" value="NLPC_P60"/>
    <property type="match status" value="1"/>
</dbReference>
<keyword evidence="9" id="KW-1185">Reference proteome</keyword>
<feature type="region of interest" description="Disordered" evidence="5">
    <location>
        <begin position="1"/>
        <end position="46"/>
    </location>
</feature>
<comment type="caution">
    <text evidence="8">The sequence shown here is derived from an EMBL/GenBank/DDBJ whole genome shotgun (WGS) entry which is preliminary data.</text>
</comment>
<dbReference type="InterPro" id="IPR038765">
    <property type="entry name" value="Papain-like_cys_pep_sf"/>
</dbReference>
<dbReference type="Gene3D" id="3.90.1720.10">
    <property type="entry name" value="endopeptidase domain like (from Nostoc punctiforme)"/>
    <property type="match status" value="1"/>
</dbReference>
<dbReference type="RefSeq" id="WP_308460253.1">
    <property type="nucleotide sequence ID" value="NZ_JAJEPS010000027.1"/>
</dbReference>
<evidence type="ECO:0000256" key="6">
    <source>
        <dbReference type="SAM" id="Phobius"/>
    </source>
</evidence>
<dbReference type="NCBIfam" id="NF045974">
    <property type="entry name" value="conju_CD1108"/>
    <property type="match status" value="1"/>
</dbReference>
<evidence type="ECO:0000256" key="2">
    <source>
        <dbReference type="ARBA" id="ARBA00022670"/>
    </source>
</evidence>
<evidence type="ECO:0000256" key="4">
    <source>
        <dbReference type="ARBA" id="ARBA00022807"/>
    </source>
</evidence>
<sequence>MNEKKYTGNYAKKSTSKEKASKLKSEASARKSYRKKLRYGKKDNTLTVEDSRKLRRMKKQGRKKIYKETVAANTVRNAGNQNEDKNGSTDSLNAGITAAETGMGKIRAYGMESKYAAKIHKRTEQTVQPENNGPEQMSMNNVKMSRKKLMQREFAEAAAQKQRKEAANGAGSIGKKFTDKAEDLAGRLAEWIRESVAEHPLFLVSIASIMIVVLIVSGSLTSCSALGSLINNTTLASSFTAEDADIRQVEADYIALETELQKKVEHVKRDHPGYDEYNFTLAEISHNPFELAALLTVLYENYTPAQVQSMLQTIFDYQYKLTFEEIVETRTRIENRTGHKWVSDGEVDGVSTGHMESYEYEVEVEYEYYILNTTLTNNGIIAAVNGLNLTQEQMERYRLLLEMRGNKPEIFGDNVYANPGVSEEYERYAVPGEYLTDQQFANLLHEAEKYLGYPYVWGGASPSTSFDCSGFVSYVINHSGNGWNYGRLTANGWKNATARVAASDVRAGDLVFFQGTYNTSGASHVGIVVDPVKKIMIHCGNPIQYASYDTAYWRAHAYCYGRIQ</sequence>
<evidence type="ECO:0000313" key="8">
    <source>
        <dbReference type="EMBL" id="MCC2127671.1"/>
    </source>
</evidence>
<dbReference type="EMBL" id="JAJEPS010000027">
    <property type="protein sequence ID" value="MCC2127671.1"/>
    <property type="molecule type" value="Genomic_DNA"/>
</dbReference>
<evidence type="ECO:0000256" key="3">
    <source>
        <dbReference type="ARBA" id="ARBA00022801"/>
    </source>
</evidence>
<dbReference type="GO" id="GO:0006508">
    <property type="term" value="P:proteolysis"/>
    <property type="evidence" value="ECO:0007669"/>
    <property type="project" value="UniProtKB-KW"/>
</dbReference>
<feature type="compositionally biased region" description="Basic and acidic residues" evidence="5">
    <location>
        <begin position="15"/>
        <end position="29"/>
    </location>
</feature>
<dbReference type="SUPFAM" id="SSF54001">
    <property type="entry name" value="Cysteine proteinases"/>
    <property type="match status" value="1"/>
</dbReference>
<name>A0AAE3DDD4_9FIRM</name>
<organism evidence="8 9">
    <name type="scientific">Hominiventricola filiformis</name>
    <dbReference type="NCBI Taxonomy" id="2885352"/>
    <lineage>
        <taxon>Bacteria</taxon>
        <taxon>Bacillati</taxon>
        <taxon>Bacillota</taxon>
        <taxon>Clostridia</taxon>
        <taxon>Lachnospirales</taxon>
        <taxon>Lachnospiraceae</taxon>
        <taxon>Hominiventricola</taxon>
    </lineage>
</organism>
<accession>A0AAE3DDD4</accession>
<evidence type="ECO:0000259" key="7">
    <source>
        <dbReference type="PROSITE" id="PS51935"/>
    </source>
</evidence>
<keyword evidence="6" id="KW-0472">Membrane</keyword>
<gene>
    <name evidence="8" type="ORF">LKD36_16095</name>
</gene>
<dbReference type="InterPro" id="IPR000064">
    <property type="entry name" value="NLP_P60_dom"/>
</dbReference>
<keyword evidence="2" id="KW-0645">Protease</keyword>
<feature type="transmembrane region" description="Helical" evidence="6">
    <location>
        <begin position="201"/>
        <end position="220"/>
    </location>
</feature>
<dbReference type="Proteomes" id="UP001198220">
    <property type="component" value="Unassembled WGS sequence"/>
</dbReference>
<dbReference type="GO" id="GO:0008234">
    <property type="term" value="F:cysteine-type peptidase activity"/>
    <property type="evidence" value="ECO:0007669"/>
    <property type="project" value="UniProtKB-KW"/>
</dbReference>
<comment type="similarity">
    <text evidence="1">Belongs to the peptidase C40 family.</text>
</comment>
<dbReference type="AlphaFoldDB" id="A0AAE3DDD4"/>
<dbReference type="InterPro" id="IPR051202">
    <property type="entry name" value="Peptidase_C40"/>
</dbReference>
<keyword evidence="3" id="KW-0378">Hydrolase</keyword>
<dbReference type="PROSITE" id="PS51935">
    <property type="entry name" value="NLPC_P60"/>
    <property type="match status" value="1"/>
</dbReference>
<keyword evidence="4" id="KW-0788">Thiol protease</keyword>
<dbReference type="PANTHER" id="PTHR47053">
    <property type="entry name" value="MUREIN DD-ENDOPEPTIDASE MEPH-RELATED"/>
    <property type="match status" value="1"/>
</dbReference>
<evidence type="ECO:0000256" key="1">
    <source>
        <dbReference type="ARBA" id="ARBA00007074"/>
    </source>
</evidence>
<keyword evidence="6" id="KW-1133">Transmembrane helix</keyword>
<feature type="domain" description="NlpC/P60" evidence="7">
    <location>
        <begin position="437"/>
        <end position="564"/>
    </location>
</feature>
<proteinExistence type="inferred from homology"/>